<proteinExistence type="predicted"/>
<keyword evidence="2" id="KW-1185">Reference proteome</keyword>
<dbReference type="Proteomes" id="UP001497700">
    <property type="component" value="Unassembled WGS sequence"/>
</dbReference>
<sequence length="203" mass="22475">MLSLLVALAAAATVRAIPDVEVVPKENKCSNWPFYRQMSSVAGPFTLFAASTGTEIDGNRATYVTISDTTIAAGWVGITSQQGAAVPQVQCQVFGSAEMLAMNLNGQYQPLSISEYIYHEYDGLVFVKNVARGAPIEPHWHYYPNGTRQDGTFLGWNNFTTWAYLLDQQSNKYRIRLLTDTAQKLYDGEFTGFVRAGDPRLSD</sequence>
<protein>
    <submittedName>
        <fullName evidence="1">Uncharacterized protein</fullName>
    </submittedName>
</protein>
<accession>A0ACB9ZC97</accession>
<reference evidence="1 2" key="1">
    <citation type="journal article" date="2022" name="New Phytol.">
        <title>Ecological generalism drives hyperdiversity of secondary metabolite gene clusters in xylarialean endophytes.</title>
        <authorList>
            <person name="Franco M.E.E."/>
            <person name="Wisecaver J.H."/>
            <person name="Arnold A.E."/>
            <person name="Ju Y.M."/>
            <person name="Slot J.C."/>
            <person name="Ahrendt S."/>
            <person name="Moore L.P."/>
            <person name="Eastman K.E."/>
            <person name="Scott K."/>
            <person name="Konkel Z."/>
            <person name="Mondo S.J."/>
            <person name="Kuo A."/>
            <person name="Hayes R.D."/>
            <person name="Haridas S."/>
            <person name="Andreopoulos B."/>
            <person name="Riley R."/>
            <person name="LaButti K."/>
            <person name="Pangilinan J."/>
            <person name="Lipzen A."/>
            <person name="Amirebrahimi M."/>
            <person name="Yan J."/>
            <person name="Adam C."/>
            <person name="Keymanesh K."/>
            <person name="Ng V."/>
            <person name="Louie K."/>
            <person name="Northen T."/>
            <person name="Drula E."/>
            <person name="Henrissat B."/>
            <person name="Hsieh H.M."/>
            <person name="Youens-Clark K."/>
            <person name="Lutzoni F."/>
            <person name="Miadlikowska J."/>
            <person name="Eastwood D.C."/>
            <person name="Hamelin R.C."/>
            <person name="Grigoriev I.V."/>
            <person name="U'Ren J.M."/>
        </authorList>
    </citation>
    <scope>NUCLEOTIDE SEQUENCE [LARGE SCALE GENOMIC DNA]</scope>
    <source>
        <strain evidence="1 2">CBS 119005</strain>
    </source>
</reference>
<organism evidence="1 2">
    <name type="scientific">Hypoxylon rubiginosum</name>
    <dbReference type="NCBI Taxonomy" id="110542"/>
    <lineage>
        <taxon>Eukaryota</taxon>
        <taxon>Fungi</taxon>
        <taxon>Dikarya</taxon>
        <taxon>Ascomycota</taxon>
        <taxon>Pezizomycotina</taxon>
        <taxon>Sordariomycetes</taxon>
        <taxon>Xylariomycetidae</taxon>
        <taxon>Xylariales</taxon>
        <taxon>Hypoxylaceae</taxon>
        <taxon>Hypoxylon</taxon>
    </lineage>
</organism>
<evidence type="ECO:0000313" key="1">
    <source>
        <dbReference type="EMBL" id="KAI4869176.1"/>
    </source>
</evidence>
<name>A0ACB9ZC97_9PEZI</name>
<evidence type="ECO:0000313" key="2">
    <source>
        <dbReference type="Proteomes" id="UP001497700"/>
    </source>
</evidence>
<gene>
    <name evidence="1" type="ORF">F4820DRAFT_444300</name>
</gene>
<dbReference type="EMBL" id="MU393432">
    <property type="protein sequence ID" value="KAI4869176.1"/>
    <property type="molecule type" value="Genomic_DNA"/>
</dbReference>
<comment type="caution">
    <text evidence="1">The sequence shown here is derived from an EMBL/GenBank/DDBJ whole genome shotgun (WGS) entry which is preliminary data.</text>
</comment>